<dbReference type="PANTHER" id="PTHR47469">
    <property type="entry name" value="MONOOXYGENASE-LIKE"/>
    <property type="match status" value="1"/>
</dbReference>
<dbReference type="PRINTS" id="PR00420">
    <property type="entry name" value="RNGMNOXGNASE"/>
</dbReference>
<dbReference type="PANTHER" id="PTHR47469:SF2">
    <property type="entry name" value="OS06G0597600 PROTEIN"/>
    <property type="match status" value="1"/>
</dbReference>
<dbReference type="AlphaFoldDB" id="A0A6J6Y953"/>
<name>A0A6J6Y953_9ZZZZ</name>
<dbReference type="InterPro" id="IPR036188">
    <property type="entry name" value="FAD/NAD-bd_sf"/>
</dbReference>
<dbReference type="InterPro" id="IPR054707">
    <property type="entry name" value="DhpH_subs-bd"/>
</dbReference>
<dbReference type="SUPFAM" id="SSF54373">
    <property type="entry name" value="FAD-linked reductases, C-terminal domain"/>
    <property type="match status" value="1"/>
</dbReference>
<dbReference type="SUPFAM" id="SSF51905">
    <property type="entry name" value="FAD/NAD(P)-binding domain"/>
    <property type="match status" value="1"/>
</dbReference>
<accession>A0A6J6Y953</accession>
<dbReference type="InterPro" id="IPR053212">
    <property type="entry name" value="DHP_3-monooxygenase"/>
</dbReference>
<dbReference type="PROSITE" id="PS51257">
    <property type="entry name" value="PROKAR_LIPOPROTEIN"/>
    <property type="match status" value="1"/>
</dbReference>
<protein>
    <submittedName>
        <fullName evidence="2">Unannotated protein</fullName>
    </submittedName>
</protein>
<feature type="domain" description="2,6-dihydroxypyridine 3-monooxygenase substrate binding" evidence="1">
    <location>
        <begin position="162"/>
        <end position="290"/>
    </location>
</feature>
<dbReference type="Pfam" id="PF22607">
    <property type="entry name" value="FAD_binding-like"/>
    <property type="match status" value="1"/>
</dbReference>
<gene>
    <name evidence="2" type="ORF">UFOPK3026_00810</name>
</gene>
<proteinExistence type="predicted"/>
<sequence length="390" mass="42925">MKVSIVGGSIGGLTAACLLRDAGHQVSVYERSVVRLEQRGAGIGFLPASYRYLQTRAAIDIDKISVKTEHIRYLDKESKLVYDAKHQYRFSSWNTVYASTLAHFGASEYHLASEVVDFSQSSENVSISLNNGRSITSDLLVGADGIGSLLRDRLVPTSKSAYAGYVAWRGMVPESKLSSEIIERLGDAITYFVYPGSHILVYPIPDHEGRVTPGDRLINFVWYCNYPSGDEFNFLMTDKNGLLREVSIPPGFVSEHNVEQVKLMALNCLPKLLSDLVVATIEPFVQVVYDVDIDQMAFGRICLIGDAGIVARPHAAAGTAKAAADGWALAEALEKYDDMDDALEAWQASQLAVAKNLLERTRRVGSKSQFLNTWDSRDPEVIFGLHQPGN</sequence>
<dbReference type="Pfam" id="PF13450">
    <property type="entry name" value="NAD_binding_8"/>
    <property type="match status" value="1"/>
</dbReference>
<dbReference type="NCBIfam" id="NF005566">
    <property type="entry name" value="PRK07236.1"/>
    <property type="match status" value="1"/>
</dbReference>
<dbReference type="EMBL" id="CAFAAP010000113">
    <property type="protein sequence ID" value="CAB4805930.1"/>
    <property type="molecule type" value="Genomic_DNA"/>
</dbReference>
<dbReference type="Gene3D" id="3.50.50.60">
    <property type="entry name" value="FAD/NAD(P)-binding domain"/>
    <property type="match status" value="2"/>
</dbReference>
<evidence type="ECO:0000259" key="1">
    <source>
        <dbReference type="Pfam" id="PF22607"/>
    </source>
</evidence>
<organism evidence="2">
    <name type="scientific">freshwater metagenome</name>
    <dbReference type="NCBI Taxonomy" id="449393"/>
    <lineage>
        <taxon>unclassified sequences</taxon>
        <taxon>metagenomes</taxon>
        <taxon>ecological metagenomes</taxon>
    </lineage>
</organism>
<reference evidence="2" key="1">
    <citation type="submission" date="2020-05" db="EMBL/GenBank/DDBJ databases">
        <authorList>
            <person name="Chiriac C."/>
            <person name="Salcher M."/>
            <person name="Ghai R."/>
            <person name="Kavagutti S V."/>
        </authorList>
    </citation>
    <scope>NUCLEOTIDE SEQUENCE</scope>
</reference>
<evidence type="ECO:0000313" key="2">
    <source>
        <dbReference type="EMBL" id="CAB4805930.1"/>
    </source>
</evidence>